<proteinExistence type="inferred from homology"/>
<dbReference type="GO" id="GO:0012505">
    <property type="term" value="C:endomembrane system"/>
    <property type="evidence" value="ECO:0007669"/>
    <property type="project" value="UniProtKB-SubCell"/>
</dbReference>
<dbReference type="Gene3D" id="3.40.50.1000">
    <property type="entry name" value="HAD superfamily/HAD-like"/>
    <property type="match status" value="1"/>
</dbReference>
<dbReference type="InterPro" id="IPR023214">
    <property type="entry name" value="HAD_sf"/>
</dbReference>
<keyword evidence="6 10" id="KW-0067">ATP-binding</keyword>
<feature type="transmembrane region" description="Helical" evidence="10">
    <location>
        <begin position="405"/>
        <end position="423"/>
    </location>
</feature>
<evidence type="ECO:0000256" key="10">
    <source>
        <dbReference type="RuleBase" id="RU362081"/>
    </source>
</evidence>
<dbReference type="PROSITE" id="PS50846">
    <property type="entry name" value="HMA_2"/>
    <property type="match status" value="1"/>
</dbReference>
<evidence type="ECO:0000256" key="3">
    <source>
        <dbReference type="ARBA" id="ARBA00022692"/>
    </source>
</evidence>
<dbReference type="SUPFAM" id="SSF81653">
    <property type="entry name" value="Calcium ATPase, transduction domain A"/>
    <property type="match status" value="1"/>
</dbReference>
<evidence type="ECO:0000256" key="7">
    <source>
        <dbReference type="ARBA" id="ARBA00022967"/>
    </source>
</evidence>
<keyword evidence="7" id="KW-1278">Translocase</keyword>
<dbReference type="InterPro" id="IPR059000">
    <property type="entry name" value="ATPase_P-type_domA"/>
</dbReference>
<dbReference type="InterPro" id="IPR023298">
    <property type="entry name" value="ATPase_P-typ_TM_dom_sf"/>
</dbReference>
<dbReference type="InterPro" id="IPR018303">
    <property type="entry name" value="ATPase_P-typ_P_site"/>
</dbReference>
<feature type="transmembrane region" description="Helical" evidence="10">
    <location>
        <begin position="230"/>
        <end position="248"/>
    </location>
</feature>
<dbReference type="NCBIfam" id="TIGR01494">
    <property type="entry name" value="ATPase_P-type"/>
    <property type="match status" value="1"/>
</dbReference>
<dbReference type="Pfam" id="PF00702">
    <property type="entry name" value="Hydrolase"/>
    <property type="match status" value="1"/>
</dbReference>
<dbReference type="Proteomes" id="UP000317593">
    <property type="component" value="Unassembled WGS sequence"/>
</dbReference>
<comment type="subcellular location">
    <subcellularLocation>
        <location evidence="10">Cell membrane</location>
    </subcellularLocation>
    <subcellularLocation>
        <location evidence="1">Endomembrane system</location>
        <topology evidence="1">Multi-pass membrane protein</topology>
    </subcellularLocation>
</comment>
<evidence type="ECO:0000313" key="13">
    <source>
        <dbReference type="Proteomes" id="UP000317593"/>
    </source>
</evidence>
<evidence type="ECO:0000256" key="1">
    <source>
        <dbReference type="ARBA" id="ARBA00004127"/>
    </source>
</evidence>
<dbReference type="NCBIfam" id="TIGR01511">
    <property type="entry name" value="ATPase-IB1_Cu"/>
    <property type="match status" value="1"/>
</dbReference>
<dbReference type="OrthoDB" id="1521937at2"/>
<feature type="transmembrane region" description="Helical" evidence="10">
    <location>
        <begin position="155"/>
        <end position="174"/>
    </location>
</feature>
<dbReference type="RefSeq" id="WP_142715802.1">
    <property type="nucleotide sequence ID" value="NZ_FXTH01000020.1"/>
</dbReference>
<keyword evidence="4 10" id="KW-0479">Metal-binding</keyword>
<dbReference type="CDD" id="cd02079">
    <property type="entry name" value="P-type_ATPase_HM"/>
    <property type="match status" value="1"/>
</dbReference>
<dbReference type="InterPro" id="IPR006121">
    <property type="entry name" value="HMA_dom"/>
</dbReference>
<keyword evidence="10" id="KW-1003">Cell membrane</keyword>
<accession>A0A521EZW3</accession>
<organism evidence="12 13">
    <name type="scientific">Fodinibius sediminis</name>
    <dbReference type="NCBI Taxonomy" id="1214077"/>
    <lineage>
        <taxon>Bacteria</taxon>
        <taxon>Pseudomonadati</taxon>
        <taxon>Balneolota</taxon>
        <taxon>Balneolia</taxon>
        <taxon>Balneolales</taxon>
        <taxon>Balneolaceae</taxon>
        <taxon>Fodinibius</taxon>
    </lineage>
</organism>
<evidence type="ECO:0000256" key="8">
    <source>
        <dbReference type="ARBA" id="ARBA00022989"/>
    </source>
</evidence>
<dbReference type="SUPFAM" id="SSF55008">
    <property type="entry name" value="HMA, heavy metal-associated domain"/>
    <property type="match status" value="1"/>
</dbReference>
<feature type="transmembrane region" description="Helical" evidence="10">
    <location>
        <begin position="435"/>
        <end position="458"/>
    </location>
</feature>
<reference evidence="12 13" key="1">
    <citation type="submission" date="2017-05" db="EMBL/GenBank/DDBJ databases">
        <authorList>
            <person name="Varghese N."/>
            <person name="Submissions S."/>
        </authorList>
    </citation>
    <scope>NUCLEOTIDE SEQUENCE [LARGE SCALE GENOMIC DNA]</scope>
    <source>
        <strain evidence="12 13">DSM 21194</strain>
    </source>
</reference>
<dbReference type="NCBIfam" id="TIGR01525">
    <property type="entry name" value="ATPase-IB_hvy"/>
    <property type="match status" value="1"/>
</dbReference>
<evidence type="ECO:0000256" key="6">
    <source>
        <dbReference type="ARBA" id="ARBA00022840"/>
    </source>
</evidence>
<dbReference type="CDD" id="cd00371">
    <property type="entry name" value="HMA"/>
    <property type="match status" value="1"/>
</dbReference>
<dbReference type="GO" id="GO:0016887">
    <property type="term" value="F:ATP hydrolysis activity"/>
    <property type="evidence" value="ECO:0007669"/>
    <property type="project" value="InterPro"/>
</dbReference>
<evidence type="ECO:0000256" key="4">
    <source>
        <dbReference type="ARBA" id="ARBA00022723"/>
    </source>
</evidence>
<comment type="similarity">
    <text evidence="2 10">Belongs to the cation transport ATPase (P-type) (TC 3.A.3) family. Type IB subfamily.</text>
</comment>
<feature type="transmembrane region" description="Helical" evidence="10">
    <location>
        <begin position="738"/>
        <end position="755"/>
    </location>
</feature>
<dbReference type="SUPFAM" id="SSF81665">
    <property type="entry name" value="Calcium ATPase, transmembrane domain M"/>
    <property type="match status" value="1"/>
</dbReference>
<dbReference type="Gene3D" id="2.70.150.10">
    <property type="entry name" value="Calcium-transporting ATPase, cytoplasmic transduction domain A"/>
    <property type="match status" value="1"/>
</dbReference>
<dbReference type="AlphaFoldDB" id="A0A521EZW3"/>
<name>A0A521EZW3_9BACT</name>
<evidence type="ECO:0000256" key="9">
    <source>
        <dbReference type="ARBA" id="ARBA00023136"/>
    </source>
</evidence>
<dbReference type="SFLD" id="SFLDF00027">
    <property type="entry name" value="p-type_atpase"/>
    <property type="match status" value="1"/>
</dbReference>
<keyword evidence="9 10" id="KW-0472">Membrane</keyword>
<dbReference type="GO" id="GO:0005507">
    <property type="term" value="F:copper ion binding"/>
    <property type="evidence" value="ECO:0007669"/>
    <property type="project" value="TreeGrafter"/>
</dbReference>
<feature type="transmembrane region" description="Helical" evidence="10">
    <location>
        <begin position="254"/>
        <end position="272"/>
    </location>
</feature>
<dbReference type="GO" id="GO:0005524">
    <property type="term" value="F:ATP binding"/>
    <property type="evidence" value="ECO:0007669"/>
    <property type="project" value="UniProtKB-UniRule"/>
</dbReference>
<dbReference type="InterPro" id="IPR036412">
    <property type="entry name" value="HAD-like_sf"/>
</dbReference>
<dbReference type="SFLD" id="SFLDS00003">
    <property type="entry name" value="Haloacid_Dehalogenase"/>
    <property type="match status" value="1"/>
</dbReference>
<keyword evidence="13" id="KW-1185">Reference proteome</keyword>
<dbReference type="GO" id="GO:0055070">
    <property type="term" value="P:copper ion homeostasis"/>
    <property type="evidence" value="ECO:0007669"/>
    <property type="project" value="TreeGrafter"/>
</dbReference>
<dbReference type="InterPro" id="IPR023299">
    <property type="entry name" value="ATPase_P-typ_cyto_dom_N"/>
</dbReference>
<dbReference type="Gene3D" id="3.30.70.100">
    <property type="match status" value="1"/>
</dbReference>
<dbReference type="EMBL" id="FXTH01000020">
    <property type="protein sequence ID" value="SMO88991.1"/>
    <property type="molecule type" value="Genomic_DNA"/>
</dbReference>
<feature type="domain" description="HMA" evidence="11">
    <location>
        <begin position="72"/>
        <end position="138"/>
    </location>
</feature>
<evidence type="ECO:0000256" key="2">
    <source>
        <dbReference type="ARBA" id="ARBA00006024"/>
    </source>
</evidence>
<dbReference type="PANTHER" id="PTHR43520:SF8">
    <property type="entry name" value="P-TYPE CU(+) TRANSPORTER"/>
    <property type="match status" value="1"/>
</dbReference>
<evidence type="ECO:0000259" key="11">
    <source>
        <dbReference type="PROSITE" id="PS50846"/>
    </source>
</evidence>
<dbReference type="InterPro" id="IPR027256">
    <property type="entry name" value="P-typ_ATPase_IB"/>
</dbReference>
<dbReference type="Gene3D" id="3.40.1110.10">
    <property type="entry name" value="Calcium-transporting ATPase, cytoplasmic domain N"/>
    <property type="match status" value="1"/>
</dbReference>
<dbReference type="SFLD" id="SFLDG00002">
    <property type="entry name" value="C1.7:_P-type_atpase_like"/>
    <property type="match status" value="1"/>
</dbReference>
<dbReference type="GO" id="GO:0005886">
    <property type="term" value="C:plasma membrane"/>
    <property type="evidence" value="ECO:0007669"/>
    <property type="project" value="UniProtKB-SubCell"/>
</dbReference>
<keyword evidence="8 10" id="KW-1133">Transmembrane helix</keyword>
<sequence length="787" mass="85842">MSTHKCSLCELETPDPPVTSGDVDGVFCCSGCLHVYRLLQDMDEEQARELRRRTIEQRRAEQPAAPLPETYEEAFFKIDGMHCATCESFVETLAARQEGLYRCEASYASEMMKVYYDPDRLSPGRIPSLLSKMGYTVYDIDEDVTEENLNETARLIIGGFFGIMGLLLYVLFLYPSYISGQSFIPLTSLEKMFFVSNIFVMTTFVLAYTGFPILRGAWVSISVGRPNMDLLITIAAVSAYLYSTGAMLTGSSEVYFDVTMAIILIVSIGNYYEKKIKSGKETLLSKFSKKKINHAWTRRNGQLVNVPVSELRPGDHVVVKAGERIPVDGTVIEGEGVVNEALMTGESVPVSKQKGDRVLSGTILNQHSLTIETGETVQSTLDELMRLMWNIQSSRPGKQRLADRIAAYFVPGVIVLGAGSFGYHLMTGTPATDAMLAALAVLIVSCPCALGLATPLAIASGIRSGLENDIIFKTAALFEEKGKADIVAFDKTGTLTTGNMHLLDPGSHQQAREYAALLEQYSAHPVGEPIAALSPGPGDHRVEHFQSSSTGIRGTIDGRSVWVGQPEWLQEHQFDLPGSFSEKIRTSRSNGQVPVAVGWDGTIQSIMVVGDQLRNDALPVIESLRKEGKKIALITGDSTPAAQGIKEKLRPDFLFTEARPESKSNIIKELRKFGSVAMIGDGSNDAPALAEADLSLAFGDLTAIAAESAQIVIPNDRLELIPKAFRAIRLTRNRIRQNLGWAFLYNIITIPLAIAGTINPLFAAVAMATSSILVVSNSSRSMRLSGR</sequence>
<dbReference type="InterPro" id="IPR001757">
    <property type="entry name" value="P_typ_ATPase"/>
</dbReference>
<dbReference type="Pfam" id="PF00122">
    <property type="entry name" value="E1-E2_ATPase"/>
    <property type="match status" value="1"/>
</dbReference>
<gene>
    <name evidence="12" type="ORF">SAMN06265218_12043</name>
</gene>
<dbReference type="PROSITE" id="PS00154">
    <property type="entry name" value="ATPASE_E1_E2"/>
    <property type="match status" value="1"/>
</dbReference>
<evidence type="ECO:0000313" key="12">
    <source>
        <dbReference type="EMBL" id="SMO88991.1"/>
    </source>
</evidence>
<dbReference type="InterPro" id="IPR044492">
    <property type="entry name" value="P_typ_ATPase_HD_dom"/>
</dbReference>
<dbReference type="InterPro" id="IPR008250">
    <property type="entry name" value="ATPase_P-typ_transduc_dom_A_sf"/>
</dbReference>
<dbReference type="GO" id="GO:0043682">
    <property type="term" value="F:P-type divalent copper transporter activity"/>
    <property type="evidence" value="ECO:0007669"/>
    <property type="project" value="TreeGrafter"/>
</dbReference>
<dbReference type="PANTHER" id="PTHR43520">
    <property type="entry name" value="ATP7, ISOFORM B"/>
    <property type="match status" value="1"/>
</dbReference>
<protein>
    <submittedName>
        <fullName evidence="12">Cu2+-exporting ATPase</fullName>
    </submittedName>
</protein>
<keyword evidence="5 10" id="KW-0547">Nucleotide-binding</keyword>
<dbReference type="Pfam" id="PF00403">
    <property type="entry name" value="HMA"/>
    <property type="match status" value="1"/>
</dbReference>
<feature type="transmembrane region" description="Helical" evidence="10">
    <location>
        <begin position="194"/>
        <end position="218"/>
    </location>
</feature>
<dbReference type="PRINTS" id="PR00119">
    <property type="entry name" value="CATATPASE"/>
</dbReference>
<dbReference type="SUPFAM" id="SSF56784">
    <property type="entry name" value="HAD-like"/>
    <property type="match status" value="1"/>
</dbReference>
<evidence type="ECO:0000256" key="5">
    <source>
        <dbReference type="ARBA" id="ARBA00022741"/>
    </source>
</evidence>
<keyword evidence="3 10" id="KW-0812">Transmembrane</keyword>
<dbReference type="InterPro" id="IPR036163">
    <property type="entry name" value="HMA_dom_sf"/>
</dbReference>